<dbReference type="RefSeq" id="WP_275847124.1">
    <property type="nucleotide sequence ID" value="NZ_CP135996.1"/>
</dbReference>
<reference evidence="3" key="3">
    <citation type="submission" date="2024-06" db="EMBL/GenBank/DDBJ databases">
        <authorList>
            <person name="Zeng C."/>
        </authorList>
    </citation>
    <scope>NUCLEOTIDE SEQUENCE [LARGE SCALE GENOMIC DNA]</scope>
    <source>
        <strain evidence="3">ZCY20-5</strain>
    </source>
</reference>
<dbReference type="Proteomes" id="UP001300604">
    <property type="component" value="Chromosome"/>
</dbReference>
<reference evidence="3" key="1">
    <citation type="submission" date="2024-06" db="EMBL/GenBank/DDBJ databases">
        <title>Caproicibacterium argilliputei sp. nov, a novel caproic acid producing anaerobic bacterium isolated from pit mud.</title>
        <authorList>
            <person name="Zeng C."/>
        </authorList>
    </citation>
    <scope>NUCLEOTIDE SEQUENCE [LARGE SCALE GENOMIC DNA]</scope>
    <source>
        <strain evidence="3">ZCY20-5</strain>
    </source>
</reference>
<reference evidence="2 3" key="2">
    <citation type="submission" date="2024-06" db="EMBL/GenBank/DDBJ databases">
        <title>Caproicibacterium argilliputei sp. nov, a novel caproic acid producing anaerobic bacterium isolated from pit mud.</title>
        <authorList>
            <person name="Xia S."/>
        </authorList>
    </citation>
    <scope>NUCLEOTIDE SEQUENCE [LARGE SCALE GENOMIC DNA]</scope>
    <source>
        <strain evidence="2 3">ZCY20-5</strain>
    </source>
</reference>
<dbReference type="AlphaFoldDB" id="A0AA97D7A9"/>
<dbReference type="KEGG" id="carl:PXC00_11725"/>
<accession>A0AA97D7A9</accession>
<evidence type="ECO:0000256" key="1">
    <source>
        <dbReference type="SAM" id="Phobius"/>
    </source>
</evidence>
<keyword evidence="3" id="KW-1185">Reference proteome</keyword>
<proteinExistence type="predicted"/>
<gene>
    <name evidence="2" type="ORF">PXC00_11725</name>
</gene>
<sequence length="115" mass="13172">MIEETFEYLDEESEKLLQKILQLDVKLDVNLRGIAAEHLVLKGYISGIDARTLSDVEPVYILTGLTQKGKSYFELKKKHEKQNRKLTHREWQIAIVSAIVGALIGLIPSIIQWIQ</sequence>
<evidence type="ECO:0000313" key="3">
    <source>
        <dbReference type="Proteomes" id="UP001300604"/>
    </source>
</evidence>
<organism evidence="2 3">
    <name type="scientific">Caproicibacterium argilliputei</name>
    <dbReference type="NCBI Taxonomy" id="3030016"/>
    <lineage>
        <taxon>Bacteria</taxon>
        <taxon>Bacillati</taxon>
        <taxon>Bacillota</taxon>
        <taxon>Clostridia</taxon>
        <taxon>Eubacteriales</taxon>
        <taxon>Oscillospiraceae</taxon>
        <taxon>Caproicibacterium</taxon>
    </lineage>
</organism>
<evidence type="ECO:0000313" key="2">
    <source>
        <dbReference type="EMBL" id="WOC31850.1"/>
    </source>
</evidence>
<keyword evidence="1" id="KW-1133">Transmembrane helix</keyword>
<keyword evidence="1" id="KW-0472">Membrane</keyword>
<feature type="transmembrane region" description="Helical" evidence="1">
    <location>
        <begin position="91"/>
        <end position="114"/>
    </location>
</feature>
<protein>
    <submittedName>
        <fullName evidence="2">Uncharacterized protein</fullName>
    </submittedName>
</protein>
<keyword evidence="1" id="KW-0812">Transmembrane</keyword>
<name>A0AA97D7A9_9FIRM</name>
<dbReference type="EMBL" id="CP135996">
    <property type="protein sequence ID" value="WOC31850.1"/>
    <property type="molecule type" value="Genomic_DNA"/>
</dbReference>